<dbReference type="EMBL" id="PDCK01000039">
    <property type="protein sequence ID" value="PRQ56579.1"/>
    <property type="molecule type" value="Genomic_DNA"/>
</dbReference>
<protein>
    <submittedName>
        <fullName evidence="1">Putative (R)-mandelonitrile lyase</fullName>
        <ecNumber evidence="1">4.1.2.10</ecNumber>
    </submittedName>
</protein>
<dbReference type="AlphaFoldDB" id="A0A2P6SD25"/>
<keyword evidence="2" id="KW-1185">Reference proteome</keyword>
<dbReference type="STRING" id="74649.A0A2P6SD25"/>
<dbReference type="GO" id="GO:0046593">
    <property type="term" value="F:mandelonitrile lyase activity"/>
    <property type="evidence" value="ECO:0007669"/>
    <property type="project" value="UniProtKB-EC"/>
</dbReference>
<gene>
    <name evidence="1" type="ORF">RchiOBHm_Chr1g0337921</name>
</gene>
<proteinExistence type="predicted"/>
<name>A0A2P6SD25_ROSCH</name>
<dbReference type="Gramene" id="PRQ56579">
    <property type="protein sequence ID" value="PRQ56579"/>
    <property type="gene ID" value="RchiOBHm_Chr1g0337921"/>
</dbReference>
<dbReference type="Proteomes" id="UP000238479">
    <property type="component" value="Chromosome 1"/>
</dbReference>
<sequence length="50" mass="5559">MVESRLSISKPDLTPWSNVVATSFLEAGICPYNGFSLEHIQGQRLVLVVR</sequence>
<organism evidence="1 2">
    <name type="scientific">Rosa chinensis</name>
    <name type="common">China rose</name>
    <dbReference type="NCBI Taxonomy" id="74649"/>
    <lineage>
        <taxon>Eukaryota</taxon>
        <taxon>Viridiplantae</taxon>
        <taxon>Streptophyta</taxon>
        <taxon>Embryophyta</taxon>
        <taxon>Tracheophyta</taxon>
        <taxon>Spermatophyta</taxon>
        <taxon>Magnoliopsida</taxon>
        <taxon>eudicotyledons</taxon>
        <taxon>Gunneridae</taxon>
        <taxon>Pentapetalae</taxon>
        <taxon>rosids</taxon>
        <taxon>fabids</taxon>
        <taxon>Rosales</taxon>
        <taxon>Rosaceae</taxon>
        <taxon>Rosoideae</taxon>
        <taxon>Rosoideae incertae sedis</taxon>
        <taxon>Rosa</taxon>
    </lineage>
</organism>
<dbReference type="EC" id="4.1.2.10" evidence="1"/>
<keyword evidence="1" id="KW-0456">Lyase</keyword>
<reference evidence="1 2" key="1">
    <citation type="journal article" date="2018" name="Nat. Genet.">
        <title>The Rosa genome provides new insights in the design of modern roses.</title>
        <authorList>
            <person name="Bendahmane M."/>
        </authorList>
    </citation>
    <scope>NUCLEOTIDE SEQUENCE [LARGE SCALE GENOMIC DNA]</scope>
    <source>
        <strain evidence="2">cv. Old Blush</strain>
    </source>
</reference>
<evidence type="ECO:0000313" key="2">
    <source>
        <dbReference type="Proteomes" id="UP000238479"/>
    </source>
</evidence>
<evidence type="ECO:0000313" key="1">
    <source>
        <dbReference type="EMBL" id="PRQ56579.1"/>
    </source>
</evidence>
<accession>A0A2P6SD25</accession>
<dbReference type="Gene3D" id="3.30.410.40">
    <property type="match status" value="1"/>
</dbReference>
<comment type="caution">
    <text evidence="1">The sequence shown here is derived from an EMBL/GenBank/DDBJ whole genome shotgun (WGS) entry which is preliminary data.</text>
</comment>